<feature type="chain" id="PRO_5028234614" evidence="3">
    <location>
        <begin position="24"/>
        <end position="157"/>
    </location>
</feature>
<organism evidence="4">
    <name type="scientific">uncultured Sulfurovum sp</name>
    <dbReference type="NCBI Taxonomy" id="269237"/>
    <lineage>
        <taxon>Bacteria</taxon>
        <taxon>Pseudomonadati</taxon>
        <taxon>Campylobacterota</taxon>
        <taxon>Epsilonproteobacteria</taxon>
        <taxon>Campylobacterales</taxon>
        <taxon>Sulfurovaceae</taxon>
        <taxon>Sulfurovum</taxon>
        <taxon>environmental samples</taxon>
    </lineage>
</organism>
<feature type="coiled-coil region" evidence="1">
    <location>
        <begin position="72"/>
        <end position="103"/>
    </location>
</feature>
<evidence type="ECO:0000313" key="4">
    <source>
        <dbReference type="EMBL" id="CAA6809314.1"/>
    </source>
</evidence>
<keyword evidence="1" id="KW-0175">Coiled coil</keyword>
<reference evidence="4" key="1">
    <citation type="submission" date="2020-01" db="EMBL/GenBank/DDBJ databases">
        <authorList>
            <person name="Meier V. D."/>
            <person name="Meier V D."/>
        </authorList>
    </citation>
    <scope>NUCLEOTIDE SEQUENCE</scope>
    <source>
        <strain evidence="4">HLG_WM_MAG_01</strain>
    </source>
</reference>
<name>A0A6S6ST76_9BACT</name>
<protein>
    <submittedName>
        <fullName evidence="4">Uncharacterized protein</fullName>
    </submittedName>
</protein>
<keyword evidence="3" id="KW-0732">Signal</keyword>
<feature type="signal peptide" evidence="3">
    <location>
        <begin position="1"/>
        <end position="23"/>
    </location>
</feature>
<proteinExistence type="predicted"/>
<feature type="region of interest" description="Disordered" evidence="2">
    <location>
        <begin position="23"/>
        <end position="45"/>
    </location>
</feature>
<evidence type="ECO:0000256" key="3">
    <source>
        <dbReference type="SAM" id="SignalP"/>
    </source>
</evidence>
<dbReference type="AlphaFoldDB" id="A0A6S6ST76"/>
<accession>A0A6S6ST76</accession>
<sequence length="157" mass="17631">MKRTFALTTLLVTALTVASFGFGHGPKGGHMKNMNGDTNTTLEQEAPKGPFSQVAEDLNLTESTQTQITTLEETFKEEMDSFMDELDRSEKRELRECKEASEDTETEVSELCTSFTTMKDSHLEQVTDLLSEDEATAFTEAFEAQQSSRDTKKARRK</sequence>
<evidence type="ECO:0000256" key="2">
    <source>
        <dbReference type="SAM" id="MobiDB-lite"/>
    </source>
</evidence>
<dbReference type="EMBL" id="CACVAS010000057">
    <property type="protein sequence ID" value="CAA6809314.1"/>
    <property type="molecule type" value="Genomic_DNA"/>
</dbReference>
<gene>
    <name evidence="4" type="ORF">HELGO_WM3585</name>
</gene>
<evidence type="ECO:0000256" key="1">
    <source>
        <dbReference type="SAM" id="Coils"/>
    </source>
</evidence>